<name>A0AAU9VG92_EUPED</name>
<evidence type="ECO:0000313" key="3">
    <source>
        <dbReference type="Proteomes" id="UP001153954"/>
    </source>
</evidence>
<dbReference type="EMBL" id="CAKOGL010000043">
    <property type="protein sequence ID" value="CAH2108892.1"/>
    <property type="molecule type" value="Genomic_DNA"/>
</dbReference>
<dbReference type="GO" id="GO:0071897">
    <property type="term" value="P:DNA biosynthetic process"/>
    <property type="evidence" value="ECO:0007669"/>
    <property type="project" value="UniProtKB-ARBA"/>
</dbReference>
<proteinExistence type="predicted"/>
<sequence length="122" mass="14177">MLNARTVPDKYPIRHIQDFSHSLTGCTVFSTIDLVKAYNFIPVNEDDIPKTAITTPFGSYVFPFMMFGLRNAGQTFQRFVDEMLRGLDFTYSYLDDFLVFSKDHATHEKQLHQLFARLMRGL</sequence>
<dbReference type="InterPro" id="IPR000477">
    <property type="entry name" value="RT_dom"/>
</dbReference>
<dbReference type="InterPro" id="IPR053134">
    <property type="entry name" value="RNA-dir_DNA_polymerase"/>
</dbReference>
<keyword evidence="3" id="KW-1185">Reference proteome</keyword>
<comment type="caution">
    <text evidence="2">The sequence shown here is derived from an EMBL/GenBank/DDBJ whole genome shotgun (WGS) entry which is preliminary data.</text>
</comment>
<evidence type="ECO:0000259" key="1">
    <source>
        <dbReference type="Pfam" id="PF00078"/>
    </source>
</evidence>
<evidence type="ECO:0000313" key="2">
    <source>
        <dbReference type="EMBL" id="CAH2108892.1"/>
    </source>
</evidence>
<dbReference type="Pfam" id="PF00078">
    <property type="entry name" value="RVT_1"/>
    <property type="match status" value="1"/>
</dbReference>
<dbReference type="Gene3D" id="3.30.70.270">
    <property type="match status" value="1"/>
</dbReference>
<dbReference type="InterPro" id="IPR043128">
    <property type="entry name" value="Rev_trsase/Diguanyl_cyclase"/>
</dbReference>
<dbReference type="PANTHER" id="PTHR24559">
    <property type="entry name" value="TRANSPOSON TY3-I GAG-POL POLYPROTEIN"/>
    <property type="match status" value="1"/>
</dbReference>
<feature type="domain" description="Reverse transcriptase" evidence="1">
    <location>
        <begin position="9"/>
        <end position="118"/>
    </location>
</feature>
<dbReference type="PANTHER" id="PTHR24559:SF444">
    <property type="entry name" value="REVERSE TRANSCRIPTASE DOMAIN-CONTAINING PROTEIN"/>
    <property type="match status" value="1"/>
</dbReference>
<dbReference type="InterPro" id="IPR043502">
    <property type="entry name" value="DNA/RNA_pol_sf"/>
</dbReference>
<dbReference type="AlphaFoldDB" id="A0AAU9VG92"/>
<reference evidence="2" key="1">
    <citation type="submission" date="2022-03" db="EMBL/GenBank/DDBJ databases">
        <authorList>
            <person name="Tunstrom K."/>
        </authorList>
    </citation>
    <scope>NUCLEOTIDE SEQUENCE</scope>
</reference>
<organism evidence="2 3">
    <name type="scientific">Euphydryas editha</name>
    <name type="common">Edith's checkerspot</name>
    <dbReference type="NCBI Taxonomy" id="104508"/>
    <lineage>
        <taxon>Eukaryota</taxon>
        <taxon>Metazoa</taxon>
        <taxon>Ecdysozoa</taxon>
        <taxon>Arthropoda</taxon>
        <taxon>Hexapoda</taxon>
        <taxon>Insecta</taxon>
        <taxon>Pterygota</taxon>
        <taxon>Neoptera</taxon>
        <taxon>Endopterygota</taxon>
        <taxon>Lepidoptera</taxon>
        <taxon>Glossata</taxon>
        <taxon>Ditrysia</taxon>
        <taxon>Papilionoidea</taxon>
        <taxon>Nymphalidae</taxon>
        <taxon>Nymphalinae</taxon>
        <taxon>Euphydryas</taxon>
    </lineage>
</organism>
<dbReference type="CDD" id="cd01647">
    <property type="entry name" value="RT_LTR"/>
    <property type="match status" value="1"/>
</dbReference>
<accession>A0AAU9VG92</accession>
<dbReference type="Proteomes" id="UP001153954">
    <property type="component" value="Unassembled WGS sequence"/>
</dbReference>
<dbReference type="SUPFAM" id="SSF56672">
    <property type="entry name" value="DNA/RNA polymerases"/>
    <property type="match status" value="1"/>
</dbReference>
<protein>
    <recommendedName>
        <fullName evidence="1">Reverse transcriptase domain-containing protein</fullName>
    </recommendedName>
</protein>
<gene>
    <name evidence="2" type="ORF">EEDITHA_LOCUS22788</name>
</gene>